<dbReference type="Proteomes" id="UP000516369">
    <property type="component" value="Chromosome"/>
</dbReference>
<organism evidence="1 2">
    <name type="scientific">Defluviicoccus vanus</name>
    <dbReference type="NCBI Taxonomy" id="111831"/>
    <lineage>
        <taxon>Bacteria</taxon>
        <taxon>Pseudomonadati</taxon>
        <taxon>Pseudomonadota</taxon>
        <taxon>Alphaproteobacteria</taxon>
        <taxon>Rhodospirillales</taxon>
        <taxon>Rhodospirillaceae</taxon>
        <taxon>Defluviicoccus</taxon>
    </lineage>
</organism>
<proteinExistence type="predicted"/>
<name>A0A7H1N5N3_9PROT</name>
<dbReference type="EMBL" id="CP053923">
    <property type="protein sequence ID" value="QNT71019.1"/>
    <property type="molecule type" value="Genomic_DNA"/>
</dbReference>
<sequence>MADIELNPRVADRFVVLDWRDEKDDPEGFRTALVHHYEAGDVLILRNAPFEIDLDLLNRVSLPSGKQFQKLADTTFRLTSLCRADPRKVFRAAFGNDVLLYLRFRREVDRVSACLRDFARDVFRPYRYLKQGVSWRFTKTTQEGLHVDYFRKDEDLHYVRIFINVDKQPRVWTLSHSLEELIRRHYDQAGLGEVRHAPSNKVCSRLNKRVFDPMNKFAPGTMDRHFVHFAPGDVWLCETRLNSHEIYAGHRMVATGFYVDPTSMLNPAERVDARVQRALEAAGGIAR</sequence>
<dbReference type="KEGG" id="dvn:HQ394_19025"/>
<evidence type="ECO:0000313" key="2">
    <source>
        <dbReference type="Proteomes" id="UP000516369"/>
    </source>
</evidence>
<evidence type="ECO:0000313" key="1">
    <source>
        <dbReference type="EMBL" id="QNT71019.1"/>
    </source>
</evidence>
<keyword evidence="2" id="KW-1185">Reference proteome</keyword>
<dbReference type="AlphaFoldDB" id="A0A7H1N5N3"/>
<dbReference type="RefSeq" id="WP_190261480.1">
    <property type="nucleotide sequence ID" value="NZ_CP053923.1"/>
</dbReference>
<accession>A0A7H1N5N3</accession>
<gene>
    <name evidence="1" type="ORF">HQ394_19025</name>
</gene>
<protein>
    <submittedName>
        <fullName evidence="1">Uncharacterized protein</fullName>
    </submittedName>
</protein>
<reference evidence="1 2" key="1">
    <citation type="submission" date="2020-05" db="EMBL/GenBank/DDBJ databases">
        <title>Complete closed genome sequence of Defluviicoccus vanus.</title>
        <authorList>
            <person name="Bessarab I."/>
            <person name="Arumugam K."/>
            <person name="Maszenan A.M."/>
            <person name="Seviour R.J."/>
            <person name="Williams R.B."/>
        </authorList>
    </citation>
    <scope>NUCLEOTIDE SEQUENCE [LARGE SCALE GENOMIC DNA]</scope>
    <source>
        <strain evidence="1 2">Ben 114</strain>
    </source>
</reference>